<protein>
    <submittedName>
        <fullName evidence="1">Uncharacterized protein</fullName>
    </submittedName>
</protein>
<comment type="caution">
    <text evidence="1">The sequence shown here is derived from an EMBL/GenBank/DDBJ whole genome shotgun (WGS) entry which is preliminary data.</text>
</comment>
<sequence length="110" mass="12331">MAALNSFVRGVGRVQMLILSESRAQERPEFVHISRARQLASAHHRDIVFSRAIDLGPPQRSVPSGRTRAPRLAATYLYEIDTLLTRQEHWGHGNAWLGPYTGQQRGSSLV</sequence>
<keyword evidence="2" id="KW-1185">Reference proteome</keyword>
<proteinExistence type="predicted"/>
<evidence type="ECO:0000313" key="1">
    <source>
        <dbReference type="EMBL" id="ROW11993.1"/>
    </source>
</evidence>
<dbReference type="InParanoid" id="A0A423X7N8"/>
<name>A0A423X7N8_9PEZI</name>
<dbReference type="Proteomes" id="UP000285146">
    <property type="component" value="Unassembled WGS sequence"/>
</dbReference>
<reference evidence="1 2" key="1">
    <citation type="submission" date="2015-09" db="EMBL/GenBank/DDBJ databases">
        <title>Host preference determinants of Valsa canker pathogens revealed by comparative genomics.</title>
        <authorList>
            <person name="Yin Z."/>
            <person name="Huang L."/>
        </authorList>
    </citation>
    <scope>NUCLEOTIDE SEQUENCE [LARGE SCALE GENOMIC DNA]</scope>
    <source>
        <strain evidence="1 2">SXYLt</strain>
    </source>
</reference>
<dbReference type="EMBL" id="LKEB01000024">
    <property type="protein sequence ID" value="ROW11993.1"/>
    <property type="molecule type" value="Genomic_DNA"/>
</dbReference>
<gene>
    <name evidence="1" type="ORF">VPNG_05256</name>
</gene>
<organism evidence="1 2">
    <name type="scientific">Cytospora leucostoma</name>
    <dbReference type="NCBI Taxonomy" id="1230097"/>
    <lineage>
        <taxon>Eukaryota</taxon>
        <taxon>Fungi</taxon>
        <taxon>Dikarya</taxon>
        <taxon>Ascomycota</taxon>
        <taxon>Pezizomycotina</taxon>
        <taxon>Sordariomycetes</taxon>
        <taxon>Sordariomycetidae</taxon>
        <taxon>Diaporthales</taxon>
        <taxon>Cytosporaceae</taxon>
        <taxon>Cytospora</taxon>
    </lineage>
</organism>
<dbReference type="AlphaFoldDB" id="A0A423X7N8"/>
<accession>A0A423X7N8</accession>
<evidence type="ECO:0000313" key="2">
    <source>
        <dbReference type="Proteomes" id="UP000285146"/>
    </source>
</evidence>